<sequence length="59" mass="6330">MPRYVGGWDLLAALTPEPLMALARTLIGDDRALDPEARSAYTTRVAAQVTASGRSSRRG</sequence>
<reference evidence="1 2" key="1">
    <citation type="submission" date="2016-10" db="EMBL/GenBank/DDBJ databases">
        <authorList>
            <person name="de Groot N.N."/>
        </authorList>
    </citation>
    <scope>NUCLEOTIDE SEQUENCE [LARGE SCALE GENOMIC DNA]</scope>
    <source>
        <strain evidence="1 2">DSM 44993</strain>
    </source>
</reference>
<gene>
    <name evidence="1" type="ORF">SAMN04489732_12264</name>
</gene>
<proteinExistence type="predicted"/>
<protein>
    <submittedName>
        <fullName evidence="1">Uncharacterized protein</fullName>
    </submittedName>
</protein>
<evidence type="ECO:0000313" key="2">
    <source>
        <dbReference type="Proteomes" id="UP000198582"/>
    </source>
</evidence>
<dbReference type="AlphaFoldDB" id="A0A1H8YKW6"/>
<organism evidence="1 2">
    <name type="scientific">Amycolatopsis saalfeldensis</name>
    <dbReference type="NCBI Taxonomy" id="394193"/>
    <lineage>
        <taxon>Bacteria</taxon>
        <taxon>Bacillati</taxon>
        <taxon>Actinomycetota</taxon>
        <taxon>Actinomycetes</taxon>
        <taxon>Pseudonocardiales</taxon>
        <taxon>Pseudonocardiaceae</taxon>
        <taxon>Amycolatopsis</taxon>
    </lineage>
</organism>
<dbReference type="Proteomes" id="UP000198582">
    <property type="component" value="Unassembled WGS sequence"/>
</dbReference>
<name>A0A1H8YKW6_9PSEU</name>
<dbReference type="EMBL" id="FOEF01000022">
    <property type="protein sequence ID" value="SEP52779.1"/>
    <property type="molecule type" value="Genomic_DNA"/>
</dbReference>
<evidence type="ECO:0000313" key="1">
    <source>
        <dbReference type="EMBL" id="SEP52779.1"/>
    </source>
</evidence>
<accession>A0A1H8YKW6</accession>
<keyword evidence="2" id="KW-1185">Reference proteome</keyword>